<name>A0A1G7S993_9SPHN</name>
<keyword evidence="4" id="KW-1185">Reference proteome</keyword>
<dbReference type="EMBL" id="WSUT01000004">
    <property type="protein sequence ID" value="MWC42438.1"/>
    <property type="molecule type" value="Genomic_DNA"/>
</dbReference>
<evidence type="ECO:0000313" key="4">
    <source>
        <dbReference type="Proteomes" id="UP000323502"/>
    </source>
</evidence>
<reference evidence="1 5" key="2">
    <citation type="submission" date="2019-12" db="EMBL/GenBank/DDBJ databases">
        <authorList>
            <person name="Zheng J."/>
        </authorList>
    </citation>
    <scope>NUCLEOTIDE SEQUENCE [LARGE SCALE GENOMIC DNA]</scope>
    <source>
        <strain evidence="1 5">DSM 27347</strain>
    </source>
</reference>
<evidence type="ECO:0000313" key="1">
    <source>
        <dbReference type="EMBL" id="MWC42409.1"/>
    </source>
</evidence>
<sequence length="144" mass="16113">MSLPTPEPGLVIPYAYLWRHEHRKGQEEGRKVRPSVIVLSVQSPKGGAPRVTVAPITHTPPAKDGEAVELPPRVKQALGLDDDRSWIVLDEVNQFAWPGYDIRPVPGSKDRFAYGFIPPKLYDTVISRILELAAARRVTEILRD</sequence>
<dbReference type="OrthoDB" id="7432864at2"/>
<dbReference type="InterPro" id="IPR003477">
    <property type="entry name" value="PemK-like"/>
</dbReference>
<organism evidence="3 4">
    <name type="scientific">Sphingomonas carotinifaciens</name>
    <dbReference type="NCBI Taxonomy" id="1166323"/>
    <lineage>
        <taxon>Bacteria</taxon>
        <taxon>Pseudomonadati</taxon>
        <taxon>Pseudomonadota</taxon>
        <taxon>Alphaproteobacteria</taxon>
        <taxon>Sphingomonadales</taxon>
        <taxon>Sphingomonadaceae</taxon>
        <taxon>Sphingomonas</taxon>
    </lineage>
</organism>
<evidence type="ECO:0000313" key="2">
    <source>
        <dbReference type="EMBL" id="MWC42438.1"/>
    </source>
</evidence>
<gene>
    <name evidence="1" type="ORF">GQR91_01865</name>
    <name evidence="2" type="ORF">GQR91_02035</name>
    <name evidence="3" type="ORF">SAMN05216557_1212</name>
</gene>
<reference evidence="3 4" key="1">
    <citation type="submission" date="2016-10" db="EMBL/GenBank/DDBJ databases">
        <authorList>
            <person name="Varghese N."/>
            <person name="Submissions S."/>
        </authorList>
    </citation>
    <scope>NUCLEOTIDE SEQUENCE [LARGE SCALE GENOMIC DNA]</scope>
    <source>
        <strain evidence="3 4">S7-754</strain>
    </source>
</reference>
<proteinExistence type="predicted"/>
<accession>A0A1G7S993</accession>
<dbReference type="AlphaFoldDB" id="A0A1G7S993"/>
<protein>
    <submittedName>
        <fullName evidence="1">Growth inhibitor PemK</fullName>
    </submittedName>
    <submittedName>
        <fullName evidence="3">PemK-like, MazF-like toxin of type II toxin-antitoxin system</fullName>
    </submittedName>
</protein>
<dbReference type="Pfam" id="PF02452">
    <property type="entry name" value="PemK_toxin"/>
    <property type="match status" value="1"/>
</dbReference>
<evidence type="ECO:0000313" key="5">
    <source>
        <dbReference type="Proteomes" id="UP000436801"/>
    </source>
</evidence>
<dbReference type="GO" id="GO:0003677">
    <property type="term" value="F:DNA binding"/>
    <property type="evidence" value="ECO:0007669"/>
    <property type="project" value="InterPro"/>
</dbReference>
<evidence type="ECO:0000313" key="3">
    <source>
        <dbReference type="EMBL" id="SDG19009.1"/>
    </source>
</evidence>
<dbReference type="Proteomes" id="UP000436801">
    <property type="component" value="Unassembled WGS sequence"/>
</dbReference>
<dbReference type="EMBL" id="WSUT01000003">
    <property type="protein sequence ID" value="MWC42409.1"/>
    <property type="molecule type" value="Genomic_DNA"/>
</dbReference>
<dbReference type="RefSeq" id="WP_149683651.1">
    <property type="nucleotide sequence ID" value="NZ_FNBI01000021.1"/>
</dbReference>
<dbReference type="Proteomes" id="UP000323502">
    <property type="component" value="Unassembled WGS sequence"/>
</dbReference>
<dbReference type="EMBL" id="FNBI01000021">
    <property type="protein sequence ID" value="SDG19009.1"/>
    <property type="molecule type" value="Genomic_DNA"/>
</dbReference>